<dbReference type="AlphaFoldDB" id="Q5U7I8"/>
<feature type="chain" id="PRO_5004262980" evidence="1">
    <location>
        <begin position="24"/>
        <end position="133"/>
    </location>
</feature>
<organism evidence="2">
    <name type="scientific">Escherichia coli</name>
    <dbReference type="NCBI Taxonomy" id="562"/>
    <lineage>
        <taxon>Bacteria</taxon>
        <taxon>Pseudomonadati</taxon>
        <taxon>Pseudomonadota</taxon>
        <taxon>Gammaproteobacteria</taxon>
        <taxon>Enterobacterales</taxon>
        <taxon>Enterobacteriaceae</taxon>
        <taxon>Escherichia</taxon>
    </lineage>
</organism>
<sequence length="133" mass="14767">MRISFAVYLSPLLLLASANSAHATAMLEPQRITTTVEFDNGDRLILRCPAEEKSCQLDLLVNRKQFNFGQADIGAVILPYRFSLYSGPFSGRDEYFSFEIEVECPEDSDSVCTADVLVEAGEPLVVKIWGAKQ</sequence>
<accession>Q5U7I8</accession>
<reference evidence="2" key="1">
    <citation type="journal article" date="2005" name="Antimicrob. Agents Chemother.">
        <title>Class I integron with a group II intron detected in an Escherichia coli strain from a free-range reindeer.</title>
        <authorList>
            <person name="Sunde M."/>
        </authorList>
    </citation>
    <scope>NUCLEOTIDE SEQUENCE</scope>
    <source>
        <strain evidence="2">2003-10-702</strain>
    </source>
</reference>
<keyword evidence="1" id="KW-0732">Signal</keyword>
<evidence type="ECO:0000256" key="1">
    <source>
        <dbReference type="SAM" id="SignalP"/>
    </source>
</evidence>
<feature type="signal peptide" evidence="1">
    <location>
        <begin position="1"/>
        <end position="23"/>
    </location>
</feature>
<dbReference type="RefSeq" id="WP_129944604.1">
    <property type="nucleotide sequence ID" value="NZ_SAGS01000067.1"/>
</dbReference>
<protein>
    <submittedName>
        <fullName evidence="2">Uncharacterized protein</fullName>
    </submittedName>
</protein>
<name>Q5U7I8_ECOLX</name>
<proteinExistence type="predicted"/>
<evidence type="ECO:0000313" key="2">
    <source>
        <dbReference type="EMBL" id="AAV34199.1"/>
    </source>
</evidence>
<dbReference type="EMBL" id="AY785243">
    <property type="protein sequence ID" value="AAV34199.1"/>
    <property type="molecule type" value="Genomic_DNA"/>
</dbReference>